<dbReference type="InterPro" id="IPR005913">
    <property type="entry name" value="dTDP_dehydrorham_reduct"/>
</dbReference>
<evidence type="ECO:0000256" key="2">
    <source>
        <dbReference type="RuleBase" id="RU364082"/>
    </source>
</evidence>
<comment type="pathway">
    <text evidence="2">Carbohydrate biosynthesis; dTDP-L-rhamnose biosynthesis.</text>
</comment>
<dbReference type="PANTHER" id="PTHR10491">
    <property type="entry name" value="DTDP-4-DEHYDRORHAMNOSE REDUCTASE"/>
    <property type="match status" value="1"/>
</dbReference>
<evidence type="ECO:0000256" key="1">
    <source>
        <dbReference type="ARBA" id="ARBA00010944"/>
    </source>
</evidence>
<evidence type="ECO:0000313" key="5">
    <source>
        <dbReference type="Proteomes" id="UP001501094"/>
    </source>
</evidence>
<comment type="caution">
    <text evidence="4">The sequence shown here is derived from an EMBL/GenBank/DDBJ whole genome shotgun (WGS) entry which is preliminary data.</text>
</comment>
<name>A0ABN2N897_9MICO</name>
<keyword evidence="5" id="KW-1185">Reference proteome</keyword>
<dbReference type="Pfam" id="PF04321">
    <property type="entry name" value="RmlD_sub_bind"/>
    <property type="match status" value="1"/>
</dbReference>
<dbReference type="Gene3D" id="3.40.50.720">
    <property type="entry name" value="NAD(P)-binding Rossmann-like Domain"/>
    <property type="match status" value="1"/>
</dbReference>
<dbReference type="EC" id="1.1.1.133" evidence="2"/>
<dbReference type="Gene3D" id="3.90.25.10">
    <property type="entry name" value="UDP-galactose 4-epimerase, domain 1"/>
    <property type="match status" value="1"/>
</dbReference>
<organism evidence="4 5">
    <name type="scientific">Myceligenerans crystallogenes</name>
    <dbReference type="NCBI Taxonomy" id="316335"/>
    <lineage>
        <taxon>Bacteria</taxon>
        <taxon>Bacillati</taxon>
        <taxon>Actinomycetota</taxon>
        <taxon>Actinomycetes</taxon>
        <taxon>Micrococcales</taxon>
        <taxon>Promicromonosporaceae</taxon>
        <taxon>Myceligenerans</taxon>
    </lineage>
</organism>
<feature type="domain" description="RmlD-like substrate binding" evidence="3">
    <location>
        <begin position="11"/>
        <end position="287"/>
    </location>
</feature>
<dbReference type="EMBL" id="BAAANL010000001">
    <property type="protein sequence ID" value="GAA1853277.1"/>
    <property type="molecule type" value="Genomic_DNA"/>
</dbReference>
<dbReference type="RefSeq" id="WP_344099613.1">
    <property type="nucleotide sequence ID" value="NZ_BAAANL010000001.1"/>
</dbReference>
<comment type="function">
    <text evidence="2">Catalyzes the reduction of dTDP-6-deoxy-L-lyxo-4-hexulose to yield dTDP-L-rhamnose.</text>
</comment>
<evidence type="ECO:0000259" key="3">
    <source>
        <dbReference type="Pfam" id="PF04321"/>
    </source>
</evidence>
<dbReference type="NCBIfam" id="TIGR01214">
    <property type="entry name" value="rmlD"/>
    <property type="match status" value="1"/>
</dbReference>
<dbReference type="CDD" id="cd05254">
    <property type="entry name" value="dTDP_HR_like_SDR_e"/>
    <property type="match status" value="1"/>
</dbReference>
<dbReference type="InterPro" id="IPR029903">
    <property type="entry name" value="RmlD-like-bd"/>
</dbReference>
<dbReference type="InterPro" id="IPR036291">
    <property type="entry name" value="NAD(P)-bd_dom_sf"/>
</dbReference>
<dbReference type="PANTHER" id="PTHR10491:SF4">
    <property type="entry name" value="METHIONINE ADENOSYLTRANSFERASE 2 SUBUNIT BETA"/>
    <property type="match status" value="1"/>
</dbReference>
<gene>
    <name evidence="4" type="primary">rfbD</name>
    <name evidence="4" type="ORF">GCM10009751_07400</name>
</gene>
<reference evidence="4 5" key="1">
    <citation type="journal article" date="2019" name="Int. J. Syst. Evol. Microbiol.">
        <title>The Global Catalogue of Microorganisms (GCM) 10K type strain sequencing project: providing services to taxonomists for standard genome sequencing and annotation.</title>
        <authorList>
            <consortium name="The Broad Institute Genomics Platform"/>
            <consortium name="The Broad Institute Genome Sequencing Center for Infectious Disease"/>
            <person name="Wu L."/>
            <person name="Ma J."/>
        </authorList>
    </citation>
    <scope>NUCLEOTIDE SEQUENCE [LARGE SCALE GENOMIC DNA]</scope>
    <source>
        <strain evidence="4 5">JCM 14326</strain>
    </source>
</reference>
<protein>
    <recommendedName>
        <fullName evidence="2">dTDP-4-dehydrorhamnose reductase</fullName>
        <ecNumber evidence="2">1.1.1.133</ecNumber>
    </recommendedName>
</protein>
<evidence type="ECO:0000313" key="4">
    <source>
        <dbReference type="EMBL" id="GAA1853277.1"/>
    </source>
</evidence>
<dbReference type="Proteomes" id="UP001501094">
    <property type="component" value="Unassembled WGS sequence"/>
</dbReference>
<accession>A0ABN2N897</accession>
<sequence>MEHDADVRERWLVVGAAGMLGQDMAAAATAAGHDVAGTRRAPGGAGGPGPVLDLLDPVAVAEVVRGYDVVVNCAAWTAVDDAETHEAEAFAVNAAGAAHLARACAASGARLVHVSTDYVFDGAATAPYPADGVVAPRSAYGRTKAAGEWAVRAEAPDALIVRTAWLYGAGGGCFPRTMARLAAERELLHVVDDQVGQPTWTRDLADLIVRLVAAGAPAGIYHGTASGETSWFGFTERIVAASGAEVKLEPTTTDAFPRPAPRPAYSVLSHDTLERAGVEPIGDWAGRWARAAPEVLA</sequence>
<proteinExistence type="inferred from homology"/>
<keyword evidence="2" id="KW-0521">NADP</keyword>
<keyword evidence="2" id="KW-0560">Oxidoreductase</keyword>
<comment type="similarity">
    <text evidence="1 2">Belongs to the dTDP-4-dehydrorhamnose reductase family.</text>
</comment>
<dbReference type="SUPFAM" id="SSF51735">
    <property type="entry name" value="NAD(P)-binding Rossmann-fold domains"/>
    <property type="match status" value="1"/>
</dbReference>